<evidence type="ECO:0000259" key="1">
    <source>
        <dbReference type="Pfam" id="PF02431"/>
    </source>
</evidence>
<dbReference type="PANTHER" id="PTHR28039">
    <property type="entry name" value="CHALCONE--FLAVONONE ISOMERASE 1-RELATED"/>
    <property type="match status" value="1"/>
</dbReference>
<dbReference type="AlphaFoldDB" id="A0A8J5L2E2"/>
<dbReference type="Pfam" id="PF02431">
    <property type="entry name" value="Chalcone"/>
    <property type="match status" value="1"/>
</dbReference>
<protein>
    <recommendedName>
        <fullName evidence="1">Chalcone isomerase domain-containing protein</fullName>
    </recommendedName>
</protein>
<comment type="caution">
    <text evidence="2">The sequence shown here is derived from an EMBL/GenBank/DDBJ whole genome shotgun (WGS) entry which is preliminary data.</text>
</comment>
<proteinExistence type="predicted"/>
<dbReference type="EMBL" id="JACMSC010000010">
    <property type="protein sequence ID" value="KAG6502782.1"/>
    <property type="molecule type" value="Genomic_DNA"/>
</dbReference>
<accession>A0A8J5L2E2</accession>
<sequence>MEKQIKVATSLPKLQVEGVDFPSLATPPGSSKVFFLAGAGERGLEIAGTFVTFTAIGIYLEEEAVKALAARWKGRSADELAASLDFFRDIFAGAFDKFTSITMLKPLTGQQYSDKVTENCLAQWQAAGTLTDAEAAAVGKFKEVFQPETFPPGSSILFTHASSGSLAIALGEAERGVIENKALSEAILESIIGEHGVSPAAKRSLALRISEVLKEPLGPEETKTVNSVSV</sequence>
<evidence type="ECO:0000313" key="2">
    <source>
        <dbReference type="EMBL" id="KAG6502782.1"/>
    </source>
</evidence>
<dbReference type="GO" id="GO:0009813">
    <property type="term" value="P:flavonoid biosynthetic process"/>
    <property type="evidence" value="ECO:0007669"/>
    <property type="project" value="InterPro"/>
</dbReference>
<dbReference type="Proteomes" id="UP000734854">
    <property type="component" value="Unassembled WGS sequence"/>
</dbReference>
<organism evidence="2 3">
    <name type="scientific">Zingiber officinale</name>
    <name type="common">Ginger</name>
    <name type="synonym">Amomum zingiber</name>
    <dbReference type="NCBI Taxonomy" id="94328"/>
    <lineage>
        <taxon>Eukaryota</taxon>
        <taxon>Viridiplantae</taxon>
        <taxon>Streptophyta</taxon>
        <taxon>Embryophyta</taxon>
        <taxon>Tracheophyta</taxon>
        <taxon>Spermatophyta</taxon>
        <taxon>Magnoliopsida</taxon>
        <taxon>Liliopsida</taxon>
        <taxon>Zingiberales</taxon>
        <taxon>Zingiberaceae</taxon>
        <taxon>Zingiber</taxon>
    </lineage>
</organism>
<feature type="domain" description="Chalcone isomerase" evidence="1">
    <location>
        <begin position="16"/>
        <end position="211"/>
    </location>
</feature>
<name>A0A8J5L2E2_ZINOF</name>
<gene>
    <name evidence="2" type="ORF">ZIOFF_035070</name>
</gene>
<dbReference type="InterPro" id="IPR016087">
    <property type="entry name" value="Chalcone_isomerase"/>
</dbReference>
<dbReference type="InterPro" id="IPR044164">
    <property type="entry name" value="CFI"/>
</dbReference>
<reference evidence="2 3" key="1">
    <citation type="submission" date="2020-08" db="EMBL/GenBank/DDBJ databases">
        <title>Plant Genome Project.</title>
        <authorList>
            <person name="Zhang R.-G."/>
        </authorList>
    </citation>
    <scope>NUCLEOTIDE SEQUENCE [LARGE SCALE GENOMIC DNA]</scope>
    <source>
        <tissue evidence="2">Rhizome</tissue>
    </source>
</reference>
<dbReference type="GO" id="GO:0045430">
    <property type="term" value="F:chalcone isomerase activity"/>
    <property type="evidence" value="ECO:0007669"/>
    <property type="project" value="InterPro"/>
</dbReference>
<dbReference type="OrthoDB" id="1903537at2759"/>
<evidence type="ECO:0000313" key="3">
    <source>
        <dbReference type="Proteomes" id="UP000734854"/>
    </source>
</evidence>
<dbReference type="PANTHER" id="PTHR28039:SF8">
    <property type="entry name" value="CHALCONE--FLAVANONE ISOMERASE 1-RELATED"/>
    <property type="match status" value="1"/>
</dbReference>
<keyword evidence="3" id="KW-1185">Reference proteome</keyword>